<dbReference type="Proteomes" id="UP000502894">
    <property type="component" value="Chromosome"/>
</dbReference>
<accession>A0A6F8T3N2</accession>
<keyword evidence="3" id="KW-1185">Reference proteome</keyword>
<evidence type="ECO:0000313" key="2">
    <source>
        <dbReference type="EMBL" id="BCA94632.1"/>
    </source>
</evidence>
<dbReference type="Gene3D" id="3.40.1410.10">
    <property type="entry name" value="Chorismate lyase-like"/>
    <property type="match status" value="1"/>
</dbReference>
<feature type="transmembrane region" description="Helical" evidence="1">
    <location>
        <begin position="6"/>
        <end position="27"/>
    </location>
</feature>
<keyword evidence="1" id="KW-0472">Membrane</keyword>
<name>A0A6F8T3N2_9GAMM</name>
<dbReference type="SUPFAM" id="SSF64288">
    <property type="entry name" value="Chorismate lyase-like"/>
    <property type="match status" value="1"/>
</dbReference>
<dbReference type="EMBL" id="AP022839">
    <property type="protein sequence ID" value="BCA94632.1"/>
    <property type="molecule type" value="Genomic_DNA"/>
</dbReference>
<protein>
    <submittedName>
        <fullName evidence="2">Uncharacterized protein</fullName>
    </submittedName>
</protein>
<reference evidence="2" key="1">
    <citation type="journal article" date="2020" name="Microbiol. Resour. Announc.">
        <title>Complete Genome Sequence of Novel Psychrotolerant Legionella Strain TUM19329, Isolated from Antarctic Lake Sediment.</title>
        <authorList>
            <person name="Shimada S."/>
            <person name="Nakai R."/>
            <person name="Aoki K."/>
            <person name="Shimoeda N."/>
            <person name="Ohno G."/>
            <person name="Miyazaki Y."/>
            <person name="Kudoh S."/>
            <person name="Imura S."/>
            <person name="Watanabe K."/>
            <person name="Ishii Y."/>
            <person name="Tateda K."/>
        </authorList>
    </citation>
    <scope>NUCLEOTIDE SEQUENCE [LARGE SCALE GENOMIC DNA]</scope>
    <source>
        <strain evidence="2">TUM19329</strain>
    </source>
</reference>
<dbReference type="KEGG" id="lant:TUM19329_09930"/>
<dbReference type="RefSeq" id="WP_173236469.1">
    <property type="nucleotide sequence ID" value="NZ_AP022839.1"/>
</dbReference>
<keyword evidence="1" id="KW-0812">Transmembrane</keyword>
<organism evidence="2 3">
    <name type="scientific">Legionella antarctica</name>
    <dbReference type="NCBI Taxonomy" id="2708020"/>
    <lineage>
        <taxon>Bacteria</taxon>
        <taxon>Pseudomonadati</taxon>
        <taxon>Pseudomonadota</taxon>
        <taxon>Gammaproteobacteria</taxon>
        <taxon>Legionellales</taxon>
        <taxon>Legionellaceae</taxon>
        <taxon>Legionella</taxon>
    </lineage>
</organism>
<proteinExistence type="predicted"/>
<dbReference type="AlphaFoldDB" id="A0A6F8T3N2"/>
<dbReference type="InterPro" id="IPR028978">
    <property type="entry name" value="Chorismate_lyase_/UTRA_dom_sf"/>
</dbReference>
<evidence type="ECO:0000313" key="3">
    <source>
        <dbReference type="Proteomes" id="UP000502894"/>
    </source>
</evidence>
<evidence type="ECO:0000256" key="1">
    <source>
        <dbReference type="SAM" id="Phobius"/>
    </source>
</evidence>
<sequence>MIKKRYFFYLIMIIVHVSHTATIAVDLQSKIMLQKIKSLANIDKIAIRVNQSMLPIPYRYLLTQPLMTKGVEEYYQRTPVIQTIYARKNKRNNTYSRSIIMLLDYNKVRNDVRLAQKKSEIMVVVLAFITINFNELPNKIIADVLNTNIPLGQLLFTNHVKILSTDRSYFYVRCNKVIFLLTHCNQDNKLYGRTHTLIRADNNRCDMGPHVWNKIKEK</sequence>
<keyword evidence="1" id="KW-1133">Transmembrane helix</keyword>
<gene>
    <name evidence="2" type="ORF">TUM19329_09930</name>
</gene>